<evidence type="ECO:0000313" key="3">
    <source>
        <dbReference type="Proteomes" id="UP000664534"/>
    </source>
</evidence>
<sequence length="372" mass="40669">MRFESWSLCIFALALVQIVGAEDTVSSGNYLITLCNSGQANSEASILQNLLPQVYDGLQNVIADLQLGTASTHGYSAFFKNDSSKEEVLLVYQNMAAGASVAFGQGRNIDPINLRRPTFMCVNDVPETDLLYQLCKRATNTPFMYWMETELMPVCPFFWTIHRKKARQSECPLVVANTLTPNDDRLLSNQEALLVGTLAHLYHDYGDGKVVRIKDASELSASESLRNPPNYGLYYAAVQAGCTNFPNMKNPHDELRHRLLEVPINSSDINTTMPLYSEIPSSVPVPPDLDTLQDFCNDAVYAPNATVCCDDSTGMWVPAPVIRDGPAASTVSATCPSGIGGTGGTGMVGAGSGVINTKKRRKVRPYQIHHHE</sequence>
<dbReference type="AlphaFoldDB" id="A0A8H3ESE8"/>
<name>A0A8H3ESE8_9LECA</name>
<dbReference type="GO" id="GO:0008237">
    <property type="term" value="F:metallopeptidase activity"/>
    <property type="evidence" value="ECO:0007669"/>
    <property type="project" value="InterPro"/>
</dbReference>
<accession>A0A8H3ESE8</accession>
<keyword evidence="3" id="KW-1185">Reference proteome</keyword>
<dbReference type="Gene3D" id="3.40.390.10">
    <property type="entry name" value="Collagenase (Catalytic Domain)"/>
    <property type="match status" value="1"/>
</dbReference>
<keyword evidence="1" id="KW-0732">Signal</keyword>
<dbReference type="Proteomes" id="UP000664534">
    <property type="component" value="Unassembled WGS sequence"/>
</dbReference>
<gene>
    <name evidence="2" type="ORF">IMSHALPRED_010582</name>
</gene>
<feature type="chain" id="PRO_5034738880" evidence="1">
    <location>
        <begin position="22"/>
        <end position="372"/>
    </location>
</feature>
<dbReference type="EMBL" id="CAJPDT010000009">
    <property type="protein sequence ID" value="CAF9911809.1"/>
    <property type="molecule type" value="Genomic_DNA"/>
</dbReference>
<evidence type="ECO:0000256" key="1">
    <source>
        <dbReference type="SAM" id="SignalP"/>
    </source>
</evidence>
<organism evidence="2 3">
    <name type="scientific">Imshaugia aleurites</name>
    <dbReference type="NCBI Taxonomy" id="172621"/>
    <lineage>
        <taxon>Eukaryota</taxon>
        <taxon>Fungi</taxon>
        <taxon>Dikarya</taxon>
        <taxon>Ascomycota</taxon>
        <taxon>Pezizomycotina</taxon>
        <taxon>Lecanoromycetes</taxon>
        <taxon>OSLEUM clade</taxon>
        <taxon>Lecanoromycetidae</taxon>
        <taxon>Lecanorales</taxon>
        <taxon>Lecanorineae</taxon>
        <taxon>Parmeliaceae</taxon>
        <taxon>Imshaugia</taxon>
    </lineage>
</organism>
<dbReference type="OrthoDB" id="5315472at2759"/>
<protein>
    <submittedName>
        <fullName evidence="2">Uncharacterized protein</fullName>
    </submittedName>
</protein>
<dbReference type="InterPro" id="IPR024079">
    <property type="entry name" value="MetalloPept_cat_dom_sf"/>
</dbReference>
<evidence type="ECO:0000313" key="2">
    <source>
        <dbReference type="EMBL" id="CAF9911809.1"/>
    </source>
</evidence>
<reference evidence="2" key="1">
    <citation type="submission" date="2021-03" db="EMBL/GenBank/DDBJ databases">
        <authorList>
            <person name="Tagirdzhanova G."/>
        </authorList>
    </citation>
    <scope>NUCLEOTIDE SEQUENCE</scope>
</reference>
<proteinExistence type="predicted"/>
<feature type="signal peptide" evidence="1">
    <location>
        <begin position="1"/>
        <end position="21"/>
    </location>
</feature>
<comment type="caution">
    <text evidence="2">The sequence shown here is derived from an EMBL/GenBank/DDBJ whole genome shotgun (WGS) entry which is preliminary data.</text>
</comment>